<dbReference type="InterPro" id="IPR036857">
    <property type="entry name" value="Thyroglobulin_1_sf"/>
</dbReference>
<keyword evidence="2" id="KW-0677">Repeat</keyword>
<feature type="compositionally biased region" description="Pro residues" evidence="5">
    <location>
        <begin position="1142"/>
        <end position="1151"/>
    </location>
</feature>
<reference evidence="8" key="1">
    <citation type="submission" date="2020-06" db="EMBL/GenBank/DDBJ databases">
        <title>Draft genome of Bugula neritina, a colonial animal packing powerful symbionts and potential medicines.</title>
        <authorList>
            <person name="Rayko M."/>
        </authorList>
    </citation>
    <scope>NUCLEOTIDE SEQUENCE [LARGE SCALE GENOMIC DNA]</scope>
    <source>
        <strain evidence="8">Kwan_BN1</strain>
    </source>
</reference>
<keyword evidence="6" id="KW-0732">Signal</keyword>
<evidence type="ECO:0000256" key="2">
    <source>
        <dbReference type="ARBA" id="ARBA00022737"/>
    </source>
</evidence>
<dbReference type="SMART" id="SM00210">
    <property type="entry name" value="TSPN"/>
    <property type="match status" value="1"/>
</dbReference>
<gene>
    <name evidence="8" type="ORF">EB796_005494</name>
</gene>
<sequence>MFSFDGYVRTKHHGGGNRLLLFSALLCLLQFTLVCNAATCTEQRITAIWTAGDGGFIPKCDPKGDFEPIQCDAKTSECYCVHTRTGEEIPNTRVLKPSIPNCDYPALGATEVDLVKAIAKHRGKDIVFIAESFEDKPSYEFQSSRTIYTLVTDYFPPSLWSDFSILATVKPMTLEGGFLFAVVDSLETVVQLGLSISSGDNEYTQKINLWYSENLLENGYMKIAEFTVPVMVGRWSKFAIGVNGTNISLHLYCKSYANQEYKRELSNMNFVDGSYLLIGHGGDVFTQPFEGEIQELLLTNNPSDAARQCETRVDDKKEQLPVLLYALQSAPILTTNDSAHPTNQHKSNSKQQPAAAGAPAPPLSSLNISVVNFDTEVFPPPASTVKHNDMETLLNVTHESVSVDSNSRLNNSKSNNSKQGVELLEEATTIPEDKLDVVEINVTTNLMSTDTLTSGTVTASPTSTELTTFTTRFSTPTETIEMEETPATKQPTSVPQTTSSVTETVSDLDSLTNTISLDDLSTVTNTSLNSSSSFSPSHTTAPSSNGATDASYTSAMSSTTVKVITSDAKVMTPLKPGEDEVETGSGFLAVGPPREPVDPEALFGDSSTTTPFAWWTPTDLYSTESLNERAPAPAVDGALQTRSPVSVSGPKGEKGAPGEIGPAGIGLKGEKGDAGMAGTPGKHGINGIPGLEGEIGPPGLQGAKGEKGETGVGKPGKPGVPGESVKGDIGEKGIKGAKGEMGDTVVGPQGPPGKSFFMELEEVLAESGSGEEPSADIFSRVPTLELLRGPKGETGNCTAVDGAPGRDGVDGELELLAFLEHMENGESQENVELRVHMAPRMAYYVVIAGDTGSKGEPGIAGLKGEKGELGERGPQGIQGPPGPPAVQSNGVVQEGLPGKEGAPGQPGFQGEKGEKGDVGEPGVSGEKGVPGEDGAEGPQGARGADGINGQPGLPGVTGKQGVPGVNGTKGEKGDAGIGLPGPVGPPGPPGTAIGRPFLSENVSAGAKGEKGERGAAGAPGALDLGDLADIIPLLKEKGDKGDAGEKGEEGTCLTFKGQRGRRGHRGVKGYPGIAGPKGMIGAPGFPGQNGIPGAPGTPGDSIKGEKGDTGGCSCETGSTKDVAVVEGPPGPQGAPGEAIVGPPGPPGPPGLPGGTIKLNAGNSLGNVSLSVCLSVNNENKECS</sequence>
<dbReference type="Gene3D" id="2.60.120.200">
    <property type="match status" value="1"/>
</dbReference>
<comment type="caution">
    <text evidence="8">The sequence shown here is derived from an EMBL/GenBank/DDBJ whole genome shotgun (WGS) entry which is preliminary data.</text>
</comment>
<feature type="region of interest" description="Disordered" evidence="5">
    <location>
        <begin position="334"/>
        <end position="361"/>
    </location>
</feature>
<dbReference type="EMBL" id="VXIV02000765">
    <property type="protein sequence ID" value="KAF6036201.1"/>
    <property type="molecule type" value="Genomic_DNA"/>
</dbReference>
<feature type="region of interest" description="Disordered" evidence="5">
    <location>
        <begin position="453"/>
        <end position="506"/>
    </location>
</feature>
<keyword evidence="9" id="KW-1185">Reference proteome</keyword>
<feature type="disulfide bond" evidence="4">
    <location>
        <begin position="71"/>
        <end position="78"/>
    </location>
</feature>
<feature type="region of interest" description="Disordered" evidence="5">
    <location>
        <begin position="854"/>
        <end position="978"/>
    </location>
</feature>
<dbReference type="SUPFAM" id="SSF49899">
    <property type="entry name" value="Concanavalin A-like lectins/glucanases"/>
    <property type="match status" value="1"/>
</dbReference>
<proteinExistence type="predicted"/>
<dbReference type="InterPro" id="IPR048287">
    <property type="entry name" value="TSPN-like_N"/>
</dbReference>
<dbReference type="Pfam" id="PF01391">
    <property type="entry name" value="Collagen"/>
    <property type="match status" value="1"/>
</dbReference>
<evidence type="ECO:0000256" key="4">
    <source>
        <dbReference type="PROSITE-ProRule" id="PRU00500"/>
    </source>
</evidence>
<comment type="caution">
    <text evidence="4">Lacks conserved residue(s) required for the propagation of feature annotation.</text>
</comment>
<feature type="compositionally biased region" description="Low complexity" evidence="5">
    <location>
        <begin position="525"/>
        <end position="544"/>
    </location>
</feature>
<dbReference type="Pfam" id="PF00086">
    <property type="entry name" value="Thyroglobulin_1"/>
    <property type="match status" value="1"/>
</dbReference>
<feature type="compositionally biased region" description="Polar residues" evidence="5">
    <location>
        <begin position="334"/>
        <end position="352"/>
    </location>
</feature>
<dbReference type="PROSITE" id="PS51162">
    <property type="entry name" value="THYROGLOBULIN_1_2"/>
    <property type="match status" value="1"/>
</dbReference>
<feature type="signal peptide" evidence="6">
    <location>
        <begin position="1"/>
        <end position="37"/>
    </location>
</feature>
<evidence type="ECO:0000313" key="9">
    <source>
        <dbReference type="Proteomes" id="UP000593567"/>
    </source>
</evidence>
<dbReference type="PANTHER" id="PTHR24023">
    <property type="entry name" value="COLLAGEN ALPHA"/>
    <property type="match status" value="1"/>
</dbReference>
<evidence type="ECO:0000256" key="1">
    <source>
        <dbReference type="ARBA" id="ARBA00022525"/>
    </source>
</evidence>
<feature type="compositionally biased region" description="Low complexity" evidence="5">
    <location>
        <begin position="456"/>
        <end position="505"/>
    </location>
</feature>
<keyword evidence="3 4" id="KW-1015">Disulfide bond</keyword>
<dbReference type="CDD" id="cd00191">
    <property type="entry name" value="TY"/>
    <property type="match status" value="1"/>
</dbReference>
<dbReference type="PANTHER" id="PTHR24023:SF1082">
    <property type="entry name" value="COLLAGEN TRIPLE HELIX REPEAT"/>
    <property type="match status" value="1"/>
</dbReference>
<dbReference type="InterPro" id="IPR050149">
    <property type="entry name" value="Collagen_superfamily"/>
</dbReference>
<dbReference type="PROSITE" id="PS00484">
    <property type="entry name" value="THYROGLOBULIN_1_1"/>
    <property type="match status" value="1"/>
</dbReference>
<dbReference type="InterPro" id="IPR013320">
    <property type="entry name" value="ConA-like_dom_sf"/>
</dbReference>
<dbReference type="GO" id="GO:0005615">
    <property type="term" value="C:extracellular space"/>
    <property type="evidence" value="ECO:0007669"/>
    <property type="project" value="TreeGrafter"/>
</dbReference>
<dbReference type="InterPro" id="IPR000716">
    <property type="entry name" value="Thyroglobulin_1"/>
</dbReference>
<feature type="region of interest" description="Disordered" evidence="5">
    <location>
        <begin position="633"/>
        <end position="663"/>
    </location>
</feature>
<organism evidence="8 9">
    <name type="scientific">Bugula neritina</name>
    <name type="common">Brown bryozoan</name>
    <name type="synonym">Sertularia neritina</name>
    <dbReference type="NCBI Taxonomy" id="10212"/>
    <lineage>
        <taxon>Eukaryota</taxon>
        <taxon>Metazoa</taxon>
        <taxon>Spiralia</taxon>
        <taxon>Lophotrochozoa</taxon>
        <taxon>Bryozoa</taxon>
        <taxon>Gymnolaemata</taxon>
        <taxon>Cheilostomatida</taxon>
        <taxon>Flustrina</taxon>
        <taxon>Buguloidea</taxon>
        <taxon>Bugulidae</taxon>
        <taxon>Bugula</taxon>
    </lineage>
</organism>
<dbReference type="SMART" id="SM00211">
    <property type="entry name" value="TY"/>
    <property type="match status" value="1"/>
</dbReference>
<name>A0A7J7KED5_BUGNE</name>
<evidence type="ECO:0000313" key="8">
    <source>
        <dbReference type="EMBL" id="KAF6036201.1"/>
    </source>
</evidence>
<evidence type="ECO:0000256" key="5">
    <source>
        <dbReference type="SAM" id="MobiDB-lite"/>
    </source>
</evidence>
<feature type="region of interest" description="Disordered" evidence="5">
    <location>
        <begin position="699"/>
        <end position="729"/>
    </location>
</feature>
<accession>A0A7J7KED5</accession>
<feature type="region of interest" description="Disordered" evidence="5">
    <location>
        <begin position="1130"/>
        <end position="1160"/>
    </location>
</feature>
<dbReference type="Gene3D" id="4.10.800.10">
    <property type="entry name" value="Thyroglobulin type-1"/>
    <property type="match status" value="1"/>
</dbReference>
<feature type="domain" description="Thyroglobulin type-1" evidence="7">
    <location>
        <begin position="37"/>
        <end position="102"/>
    </location>
</feature>
<feature type="chain" id="PRO_5029814193" evidence="6">
    <location>
        <begin position="38"/>
        <end position="1183"/>
    </location>
</feature>
<protein>
    <submittedName>
        <fullName evidence="8">COL15A1</fullName>
    </submittedName>
</protein>
<evidence type="ECO:0000256" key="6">
    <source>
        <dbReference type="SAM" id="SignalP"/>
    </source>
</evidence>
<feature type="region of interest" description="Disordered" evidence="5">
    <location>
        <begin position="525"/>
        <end position="551"/>
    </location>
</feature>
<dbReference type="OrthoDB" id="5983381at2759"/>
<keyword evidence="1" id="KW-0964">Secreted</keyword>
<dbReference type="InterPro" id="IPR008160">
    <property type="entry name" value="Collagen"/>
</dbReference>
<evidence type="ECO:0000259" key="7">
    <source>
        <dbReference type="PROSITE" id="PS51162"/>
    </source>
</evidence>
<dbReference type="SUPFAM" id="SSF57610">
    <property type="entry name" value="Thyroglobulin type-1 domain"/>
    <property type="match status" value="1"/>
</dbReference>
<dbReference type="GO" id="GO:0031012">
    <property type="term" value="C:extracellular matrix"/>
    <property type="evidence" value="ECO:0007669"/>
    <property type="project" value="TreeGrafter"/>
</dbReference>
<dbReference type="Proteomes" id="UP000593567">
    <property type="component" value="Unassembled WGS sequence"/>
</dbReference>
<dbReference type="AlphaFoldDB" id="A0A7J7KED5"/>
<evidence type="ECO:0000256" key="3">
    <source>
        <dbReference type="ARBA" id="ARBA00023157"/>
    </source>
</evidence>